<comment type="caution">
    <text evidence="3">The sequence shown here is derived from an EMBL/GenBank/DDBJ whole genome shotgun (WGS) entry which is preliminary data.</text>
</comment>
<evidence type="ECO:0000256" key="1">
    <source>
        <dbReference type="PROSITE-ProRule" id="PRU00339"/>
    </source>
</evidence>
<dbReference type="InterPro" id="IPR043129">
    <property type="entry name" value="ATPase_NBD"/>
</dbReference>
<dbReference type="SUPFAM" id="SSF53067">
    <property type="entry name" value="Actin-like ATPase domain"/>
    <property type="match status" value="1"/>
</dbReference>
<dbReference type="Proteomes" id="UP001236507">
    <property type="component" value="Unassembled WGS sequence"/>
</dbReference>
<evidence type="ECO:0000313" key="3">
    <source>
        <dbReference type="EMBL" id="MDI9861331.1"/>
    </source>
</evidence>
<proteinExistence type="predicted"/>
<dbReference type="SUPFAM" id="SSF48452">
    <property type="entry name" value="TPR-like"/>
    <property type="match status" value="1"/>
</dbReference>
<evidence type="ECO:0000256" key="2">
    <source>
        <dbReference type="SAM" id="SignalP"/>
    </source>
</evidence>
<dbReference type="EMBL" id="JASHIF010000019">
    <property type="protein sequence ID" value="MDI9861331.1"/>
    <property type="molecule type" value="Genomic_DNA"/>
</dbReference>
<feature type="signal peptide" evidence="2">
    <location>
        <begin position="1"/>
        <end position="19"/>
    </location>
</feature>
<dbReference type="InterPro" id="IPR011990">
    <property type="entry name" value="TPR-like_helical_dom_sf"/>
</dbReference>
<dbReference type="Pfam" id="PF13424">
    <property type="entry name" value="TPR_12"/>
    <property type="match status" value="1"/>
</dbReference>
<dbReference type="InterPro" id="IPR019734">
    <property type="entry name" value="TPR_rpt"/>
</dbReference>
<gene>
    <name evidence="3" type="ORF">QM524_19080</name>
</gene>
<evidence type="ECO:0000313" key="4">
    <source>
        <dbReference type="Proteomes" id="UP001236507"/>
    </source>
</evidence>
<feature type="chain" id="PRO_5047058642" evidence="2">
    <location>
        <begin position="20"/>
        <end position="467"/>
    </location>
</feature>
<dbReference type="PROSITE" id="PS50005">
    <property type="entry name" value="TPR"/>
    <property type="match status" value="1"/>
</dbReference>
<organism evidence="3 4">
    <name type="scientific">Flectobacillus roseus</name>
    <dbReference type="NCBI Taxonomy" id="502259"/>
    <lineage>
        <taxon>Bacteria</taxon>
        <taxon>Pseudomonadati</taxon>
        <taxon>Bacteroidota</taxon>
        <taxon>Cytophagia</taxon>
        <taxon>Cytophagales</taxon>
        <taxon>Flectobacillaceae</taxon>
        <taxon>Flectobacillus</taxon>
    </lineage>
</organism>
<name>A0ABT6YCM7_9BACT</name>
<sequence length="467" mass="52090">MKKLIFTLFLLLSSIIVTTAQDVNTALRYLKIANTLREVKQFDQSEEYLNKALGMVRGRNEYWEAAIYENLGFLYRDQENILEASRNFSKAIDIYKKLKMGMSEKAISQLLDGLKEAEELYAGIDIGSKGVKLSIIGVTVSPKKGVTYNLKKSMSINTEPSALTPQAIKETAIAIKDLVDTATVRNNVLSDRMFIVMSSGLKQATDKQPGKEAEVIAAIREALKNPNQKIDIISAEDEAKFGALSMVAPELHLSSSVMDIGGGNIKGGYLLSRTKFEAVNFPYGTKAFVKIVKKKLPDANLEEYTKGVNDEVKVVGEELALELNRKVGLKNRKNVFLLGGIVFVMNSFLHPERAAIIGRPVEVSLEDIRKFRQMSASSYEELINPDFSRVTDPAVRAIAEEDVKNITTKIYNQQDIIAGAALLETLIKEMNRDGVQKRFYFIKGGDVAWISGYVFKLISDEYQARKE</sequence>
<protein>
    <submittedName>
        <fullName evidence="3">Tetratricopeptide repeat protein</fullName>
    </submittedName>
</protein>
<dbReference type="Gene3D" id="3.30.420.40">
    <property type="match status" value="1"/>
</dbReference>
<dbReference type="Gene3D" id="1.25.40.10">
    <property type="entry name" value="Tetratricopeptide repeat domain"/>
    <property type="match status" value="1"/>
</dbReference>
<dbReference type="SMART" id="SM00028">
    <property type="entry name" value="TPR"/>
    <property type="match status" value="2"/>
</dbReference>
<dbReference type="RefSeq" id="WP_095160774.1">
    <property type="nucleotide sequence ID" value="NZ_JASHIF010000019.1"/>
</dbReference>
<keyword evidence="1" id="KW-0802">TPR repeat</keyword>
<reference evidence="3 4" key="1">
    <citation type="submission" date="2023-05" db="EMBL/GenBank/DDBJ databases">
        <title>Novel species of genus Flectobacillus isolated from stream in China.</title>
        <authorList>
            <person name="Lu H."/>
        </authorList>
    </citation>
    <scope>NUCLEOTIDE SEQUENCE [LARGE SCALE GENOMIC DNA]</scope>
    <source>
        <strain evidence="3 4">KCTC 42575</strain>
    </source>
</reference>
<accession>A0ABT6YCM7</accession>
<keyword evidence="2" id="KW-0732">Signal</keyword>
<feature type="repeat" description="TPR" evidence="1">
    <location>
        <begin position="65"/>
        <end position="98"/>
    </location>
</feature>
<keyword evidence="4" id="KW-1185">Reference proteome</keyword>